<evidence type="ECO:0000313" key="2">
    <source>
        <dbReference type="Proteomes" id="UP000185210"/>
    </source>
</evidence>
<dbReference type="AlphaFoldDB" id="A0AB38D0M5"/>
<sequence>MNPDPVDTILFMDGNDWGATATLNGSIQALSETIATQKLQVAELNKQVGDAYFALGEVYGIAVRSGYASIERAIERWAGLNR</sequence>
<gene>
    <name evidence="1" type="ORF">SAMEA2070301_03142</name>
</gene>
<reference evidence="1 2" key="1">
    <citation type="submission" date="2016-11" db="EMBL/GenBank/DDBJ databases">
        <authorList>
            <consortium name="Pathogen Informatics"/>
        </authorList>
    </citation>
    <scope>NUCLEOTIDE SEQUENCE [LARGE SCALE GENOMIC DNA]</scope>
    <source>
        <strain evidence="1 2">104</strain>
    </source>
</reference>
<name>A0AB38D0M5_9MYCO</name>
<dbReference type="EMBL" id="FSHM01000004">
    <property type="protein sequence ID" value="SIB18521.1"/>
    <property type="molecule type" value="Genomic_DNA"/>
</dbReference>
<comment type="caution">
    <text evidence="1">The sequence shown here is derived from an EMBL/GenBank/DDBJ whole genome shotgun (WGS) entry which is preliminary data.</text>
</comment>
<accession>A0AB38D0M5</accession>
<dbReference type="Proteomes" id="UP000185210">
    <property type="component" value="Unassembled WGS sequence"/>
</dbReference>
<evidence type="ECO:0000313" key="1">
    <source>
        <dbReference type="EMBL" id="SIB18521.1"/>
    </source>
</evidence>
<organism evidence="1 2">
    <name type="scientific">Mycobacteroides abscessus subsp. abscessus</name>
    <dbReference type="NCBI Taxonomy" id="1185650"/>
    <lineage>
        <taxon>Bacteria</taxon>
        <taxon>Bacillati</taxon>
        <taxon>Actinomycetota</taxon>
        <taxon>Actinomycetes</taxon>
        <taxon>Mycobacteriales</taxon>
        <taxon>Mycobacteriaceae</taxon>
        <taxon>Mycobacteroides</taxon>
        <taxon>Mycobacteroides abscessus</taxon>
    </lineage>
</organism>
<protein>
    <submittedName>
        <fullName evidence="1">Uncharacterized protein</fullName>
    </submittedName>
</protein>
<proteinExistence type="predicted"/>